<name>A0AAD8JVT5_TARER</name>
<evidence type="ECO:0000256" key="1">
    <source>
        <dbReference type="ARBA" id="ARBA00022723"/>
    </source>
</evidence>
<keyword evidence="8" id="KW-1185">Reference proteome</keyword>
<reference evidence="7" key="1">
    <citation type="journal article" date="2023" name="bioRxiv">
        <title>Improved chromosome-level genome assembly for marigold (Tagetes erecta).</title>
        <authorList>
            <person name="Jiang F."/>
            <person name="Yuan L."/>
            <person name="Wang S."/>
            <person name="Wang H."/>
            <person name="Xu D."/>
            <person name="Wang A."/>
            <person name="Fan W."/>
        </authorList>
    </citation>
    <scope>NUCLEOTIDE SEQUENCE</scope>
    <source>
        <strain evidence="7">WSJ</strain>
        <tissue evidence="7">Leaf</tissue>
    </source>
</reference>
<evidence type="ECO:0000256" key="3">
    <source>
        <dbReference type="ARBA" id="ARBA00022833"/>
    </source>
</evidence>
<keyword evidence="3" id="KW-0862">Zinc</keyword>
<dbReference type="EMBL" id="JAUHHV010000010">
    <property type="protein sequence ID" value="KAK1409631.1"/>
    <property type="molecule type" value="Genomic_DNA"/>
</dbReference>
<protein>
    <recommendedName>
        <fullName evidence="6">BED-type domain-containing protein</fullName>
    </recommendedName>
</protein>
<evidence type="ECO:0000313" key="8">
    <source>
        <dbReference type="Proteomes" id="UP001229421"/>
    </source>
</evidence>
<keyword evidence="1" id="KW-0479">Metal-binding</keyword>
<keyword evidence="2 4" id="KW-0863">Zinc-finger</keyword>
<gene>
    <name evidence="7" type="ORF">QVD17_36160</name>
</gene>
<evidence type="ECO:0000259" key="6">
    <source>
        <dbReference type="PROSITE" id="PS50808"/>
    </source>
</evidence>
<organism evidence="7 8">
    <name type="scientific">Tagetes erecta</name>
    <name type="common">African marigold</name>
    <dbReference type="NCBI Taxonomy" id="13708"/>
    <lineage>
        <taxon>Eukaryota</taxon>
        <taxon>Viridiplantae</taxon>
        <taxon>Streptophyta</taxon>
        <taxon>Embryophyta</taxon>
        <taxon>Tracheophyta</taxon>
        <taxon>Spermatophyta</taxon>
        <taxon>Magnoliopsida</taxon>
        <taxon>eudicotyledons</taxon>
        <taxon>Gunneridae</taxon>
        <taxon>Pentapetalae</taxon>
        <taxon>asterids</taxon>
        <taxon>campanulids</taxon>
        <taxon>Asterales</taxon>
        <taxon>Asteraceae</taxon>
        <taxon>Asteroideae</taxon>
        <taxon>Heliantheae alliance</taxon>
        <taxon>Tageteae</taxon>
        <taxon>Tagetes</taxon>
    </lineage>
</organism>
<dbReference type="GO" id="GO:0006357">
    <property type="term" value="P:regulation of transcription by RNA polymerase II"/>
    <property type="evidence" value="ECO:0007669"/>
    <property type="project" value="TreeGrafter"/>
</dbReference>
<dbReference type="Proteomes" id="UP001229421">
    <property type="component" value="Unassembled WGS sequence"/>
</dbReference>
<sequence>METSSSKTPVVDVDEKNDKEPVINLDEETVEKKSKYRSWVWDHMTIDKETKKVRCSYCKSVFAGDSKRNGTSHLGNHLKTACPRSPVYKKVDKKKQSTLSFKPKSLGESSLTSHILHDVDFEYRSYFPSQVEDGEETTKKRKRSERVVGAPKTEDWENASFGSTKQNVISVGLNSREPIGQVGLSGLFGKWAGHK</sequence>
<comment type="caution">
    <text evidence="7">The sequence shown here is derived from an EMBL/GenBank/DDBJ whole genome shotgun (WGS) entry which is preliminary data.</text>
</comment>
<evidence type="ECO:0000256" key="2">
    <source>
        <dbReference type="ARBA" id="ARBA00022771"/>
    </source>
</evidence>
<accession>A0AAD8JVT5</accession>
<evidence type="ECO:0000256" key="5">
    <source>
        <dbReference type="SAM" id="MobiDB-lite"/>
    </source>
</evidence>
<dbReference type="GO" id="GO:1990837">
    <property type="term" value="F:sequence-specific double-stranded DNA binding"/>
    <property type="evidence" value="ECO:0007669"/>
    <property type="project" value="TreeGrafter"/>
</dbReference>
<feature type="region of interest" description="Disordered" evidence="5">
    <location>
        <begin position="132"/>
        <end position="159"/>
    </location>
</feature>
<dbReference type="SMART" id="SM00614">
    <property type="entry name" value="ZnF_BED"/>
    <property type="match status" value="1"/>
</dbReference>
<evidence type="ECO:0000256" key="4">
    <source>
        <dbReference type="PROSITE-ProRule" id="PRU00027"/>
    </source>
</evidence>
<proteinExistence type="predicted"/>
<dbReference type="GO" id="GO:0005634">
    <property type="term" value="C:nucleus"/>
    <property type="evidence" value="ECO:0007669"/>
    <property type="project" value="TreeGrafter"/>
</dbReference>
<dbReference type="Pfam" id="PF02892">
    <property type="entry name" value="zf-BED"/>
    <property type="match status" value="1"/>
</dbReference>
<evidence type="ECO:0000313" key="7">
    <source>
        <dbReference type="EMBL" id="KAK1409631.1"/>
    </source>
</evidence>
<dbReference type="PROSITE" id="PS50808">
    <property type="entry name" value="ZF_BED"/>
    <property type="match status" value="1"/>
</dbReference>
<dbReference type="GO" id="GO:0008270">
    <property type="term" value="F:zinc ion binding"/>
    <property type="evidence" value="ECO:0007669"/>
    <property type="project" value="UniProtKB-KW"/>
</dbReference>
<dbReference type="InterPro" id="IPR036236">
    <property type="entry name" value="Znf_C2H2_sf"/>
</dbReference>
<dbReference type="AlphaFoldDB" id="A0AAD8JVT5"/>
<dbReference type="PANTHER" id="PTHR34396:SF25">
    <property type="entry name" value="BOUNDARY ELEMENT ASSOCIATED FACTOR"/>
    <property type="match status" value="1"/>
</dbReference>
<dbReference type="PANTHER" id="PTHR34396">
    <property type="entry name" value="OS03G0264950 PROTEIN-RELATED"/>
    <property type="match status" value="1"/>
</dbReference>
<dbReference type="InterPro" id="IPR003656">
    <property type="entry name" value="Znf_BED"/>
</dbReference>
<dbReference type="SUPFAM" id="SSF57667">
    <property type="entry name" value="beta-beta-alpha zinc fingers"/>
    <property type="match status" value="1"/>
</dbReference>
<dbReference type="InterPro" id="IPR053031">
    <property type="entry name" value="Cuticle_assoc_protein"/>
</dbReference>
<feature type="domain" description="BED-type" evidence="6">
    <location>
        <begin position="35"/>
        <end position="89"/>
    </location>
</feature>